<feature type="region of interest" description="Disordered" evidence="1">
    <location>
        <begin position="358"/>
        <end position="395"/>
    </location>
</feature>
<proteinExistence type="predicted"/>
<name>A0A7J6S6J7_PEROL</name>
<dbReference type="Proteomes" id="UP000553632">
    <property type="component" value="Unassembled WGS sequence"/>
</dbReference>
<gene>
    <name evidence="2" type="ORF">FOZ63_025197</name>
</gene>
<evidence type="ECO:0000256" key="1">
    <source>
        <dbReference type="SAM" id="MobiDB-lite"/>
    </source>
</evidence>
<feature type="compositionally biased region" description="Basic and acidic residues" evidence="1">
    <location>
        <begin position="124"/>
        <end position="141"/>
    </location>
</feature>
<comment type="caution">
    <text evidence="2">The sequence shown here is derived from an EMBL/GenBank/DDBJ whole genome shotgun (WGS) entry which is preliminary data.</text>
</comment>
<sequence length="395" mass="44471">KPSVVQVRAELIHALSVEEEVTELCNKFRPEDVLAAFAEALRELEEAAEKARQMEEVMAELRKEQEETEEERDILMGAVEAEKEARQRREAELQGEMESLRATVATLRGQKQVLEKMLADAREAEQVEKNEKERRKSRFPDEEFSEADDGSGTAVQTCISGLSDDAGFFMAWTPPDERDGPVDVFKMELEELDLLARTVWEGYMDVLHAARKPPFGYGDGMTKVHRFTRLVKSVLDRLRRLGELREMVFDLVRSELLRVVAIVRMLQDSSYPDFVSKQGRSLLFGKGISSVSRVTEATSMVALLRVEGSIKGNLENLYVDLMKAGSICPMVELDFRPGRRLYIPARAAVRSALKYAASEGPRRASTPQILPPETVDAAESVPVLTAEESEKVEFE</sequence>
<feature type="non-terminal residue" evidence="2">
    <location>
        <position position="395"/>
    </location>
</feature>
<organism evidence="2 3">
    <name type="scientific">Perkinsus olseni</name>
    <name type="common">Perkinsus atlanticus</name>
    <dbReference type="NCBI Taxonomy" id="32597"/>
    <lineage>
        <taxon>Eukaryota</taxon>
        <taxon>Sar</taxon>
        <taxon>Alveolata</taxon>
        <taxon>Perkinsozoa</taxon>
        <taxon>Perkinsea</taxon>
        <taxon>Perkinsida</taxon>
        <taxon>Perkinsidae</taxon>
        <taxon>Perkinsus</taxon>
    </lineage>
</organism>
<dbReference type="AlphaFoldDB" id="A0A7J6S6J7"/>
<evidence type="ECO:0000313" key="3">
    <source>
        <dbReference type="Proteomes" id="UP000553632"/>
    </source>
</evidence>
<feature type="region of interest" description="Disordered" evidence="1">
    <location>
        <begin position="124"/>
        <end position="153"/>
    </location>
</feature>
<dbReference type="EMBL" id="JABANO010020637">
    <property type="protein sequence ID" value="KAF4728152.1"/>
    <property type="molecule type" value="Genomic_DNA"/>
</dbReference>
<feature type="non-terminal residue" evidence="2">
    <location>
        <position position="1"/>
    </location>
</feature>
<reference evidence="2 3" key="1">
    <citation type="submission" date="2020-04" db="EMBL/GenBank/DDBJ databases">
        <title>Perkinsus olseni comparative genomics.</title>
        <authorList>
            <person name="Bogema D.R."/>
        </authorList>
    </citation>
    <scope>NUCLEOTIDE SEQUENCE [LARGE SCALE GENOMIC DNA]</scope>
    <source>
        <strain evidence="2 3">ATCC PRA-207</strain>
    </source>
</reference>
<accession>A0A7J6S6J7</accession>
<evidence type="ECO:0000313" key="2">
    <source>
        <dbReference type="EMBL" id="KAF4728152.1"/>
    </source>
</evidence>
<keyword evidence="3" id="KW-1185">Reference proteome</keyword>
<protein>
    <submittedName>
        <fullName evidence="2">Uncharacterized protein</fullName>
    </submittedName>
</protein>